<keyword evidence="2" id="KW-0472">Membrane</keyword>
<evidence type="ECO:0008006" key="5">
    <source>
        <dbReference type="Google" id="ProtNLM"/>
    </source>
</evidence>
<keyword evidence="4" id="KW-1185">Reference proteome</keyword>
<organism evidence="3 4">
    <name type="scientific">Plakobranchus ocellatus</name>
    <dbReference type="NCBI Taxonomy" id="259542"/>
    <lineage>
        <taxon>Eukaryota</taxon>
        <taxon>Metazoa</taxon>
        <taxon>Spiralia</taxon>
        <taxon>Lophotrochozoa</taxon>
        <taxon>Mollusca</taxon>
        <taxon>Gastropoda</taxon>
        <taxon>Heterobranchia</taxon>
        <taxon>Euthyneura</taxon>
        <taxon>Panpulmonata</taxon>
        <taxon>Sacoglossa</taxon>
        <taxon>Placobranchoidea</taxon>
        <taxon>Plakobranchidae</taxon>
        <taxon>Plakobranchus</taxon>
    </lineage>
</organism>
<feature type="transmembrane region" description="Helical" evidence="2">
    <location>
        <begin position="611"/>
        <end position="629"/>
    </location>
</feature>
<feature type="transmembrane region" description="Helical" evidence="2">
    <location>
        <begin position="683"/>
        <end position="708"/>
    </location>
</feature>
<feature type="transmembrane region" description="Helical" evidence="2">
    <location>
        <begin position="293"/>
        <end position="319"/>
    </location>
</feature>
<dbReference type="AlphaFoldDB" id="A0AAV4E218"/>
<keyword evidence="2" id="KW-1133">Transmembrane helix</keyword>
<reference evidence="3 4" key="1">
    <citation type="journal article" date="2021" name="Elife">
        <title>Chloroplast acquisition without the gene transfer in kleptoplastic sea slugs, Plakobranchus ocellatus.</title>
        <authorList>
            <person name="Maeda T."/>
            <person name="Takahashi S."/>
            <person name="Yoshida T."/>
            <person name="Shimamura S."/>
            <person name="Takaki Y."/>
            <person name="Nagai Y."/>
            <person name="Toyoda A."/>
            <person name="Suzuki Y."/>
            <person name="Arimoto A."/>
            <person name="Ishii H."/>
            <person name="Satoh N."/>
            <person name="Nishiyama T."/>
            <person name="Hasebe M."/>
            <person name="Maruyama T."/>
            <person name="Minagawa J."/>
            <person name="Obokata J."/>
            <person name="Shigenobu S."/>
        </authorList>
    </citation>
    <scope>NUCLEOTIDE SEQUENCE [LARGE SCALE GENOMIC DNA]</scope>
</reference>
<feature type="transmembrane region" description="Helical" evidence="2">
    <location>
        <begin position="641"/>
        <end position="662"/>
    </location>
</feature>
<feature type="transmembrane region" description="Helical" evidence="2">
    <location>
        <begin position="254"/>
        <end position="272"/>
    </location>
</feature>
<dbReference type="Proteomes" id="UP000735302">
    <property type="component" value="Unassembled WGS sequence"/>
</dbReference>
<evidence type="ECO:0000256" key="2">
    <source>
        <dbReference type="SAM" id="Phobius"/>
    </source>
</evidence>
<evidence type="ECO:0000256" key="1">
    <source>
        <dbReference type="SAM" id="MobiDB-lite"/>
    </source>
</evidence>
<feature type="transmembrane region" description="Helical" evidence="2">
    <location>
        <begin position="582"/>
        <end position="599"/>
    </location>
</feature>
<feature type="compositionally biased region" description="Basic and acidic residues" evidence="1">
    <location>
        <begin position="1"/>
        <end position="23"/>
    </location>
</feature>
<accession>A0AAV4E218</accession>
<proteinExistence type="predicted"/>
<protein>
    <recommendedName>
        <fullName evidence="5">Transmembrane protein</fullName>
    </recommendedName>
</protein>
<feature type="transmembrane region" description="Helical" evidence="2">
    <location>
        <begin position="714"/>
        <end position="731"/>
    </location>
</feature>
<feature type="region of interest" description="Disordered" evidence="1">
    <location>
        <begin position="420"/>
        <end position="451"/>
    </location>
</feature>
<dbReference type="EMBL" id="BLXT01008584">
    <property type="protein sequence ID" value="GFO50131.1"/>
    <property type="molecule type" value="Genomic_DNA"/>
</dbReference>
<feature type="transmembrane region" description="Helical" evidence="2">
    <location>
        <begin position="539"/>
        <end position="562"/>
    </location>
</feature>
<feature type="transmembrane region" description="Helical" evidence="2">
    <location>
        <begin position="87"/>
        <end position="107"/>
    </location>
</feature>
<feature type="transmembrane region" description="Helical" evidence="2">
    <location>
        <begin position="127"/>
        <end position="145"/>
    </location>
</feature>
<sequence length="732" mass="80961">MRENKPGHKYPYERQVSFDERSPHRGKGSFRNRARPSRLMGSNTTSPDWEAAQAKLSRKISDMYKNPQLYTGLWQNTNPSQWNFPRACLLLVPSSLALQYCVVFPALLSAPNLILLGFPQITVTLQFLFAGILGVCFIFAIRTFVRRFYNQRKKLLCLFLSFIVYFTVGAMLVLLVNIKSLHGISSDNATMNYALTNISNNHSSGLYGNNDSLLSVLVKETKLVPTSQVSSLSQADLHDRPTSSGLVSEDDVSLLVQIFAFVGYVILASSVGSGQYLLQSIAMTSTHSERHQLVVTIATVASAAGGFLLCAFELAGFYLSGRSSHRILDNLVLLSSINICLLSLSAGSFLLAWRLDTRDLRRNANTISVSPPRARRPSRTPQEIFDECAHLLGHHSPKMPRTPYHSRPPKYYDPNQQRFVTKPFEDPNNRRAGSWGGADTDGGFNTRGPARASSAAFSSRWSSGNLLDRQETFSNASERSEATVTLSESTTVIGSSEILKRYSYTVPKVYRDNNSGRQRNLLSLFGVPSEMWKMVMVPLFVFCLCSSTASFECTATTFLSMAEAKQAQWYYSHLETAVRKGSDGFLMAYVAYALGLMLYSKCQDRIGWRKLTLGLCLVSSVLTLLLAIIRDAPELFHPAAIIHGLLKVMVLALPHLLTLQSVRSQGGHQTENRRQLLIETPTSVLWSMTPSSLALTGAVVVPLIYASGRVGTPMMYSAISGFMGCLGLIVLL</sequence>
<feature type="region of interest" description="Disordered" evidence="1">
    <location>
        <begin position="1"/>
        <end position="47"/>
    </location>
</feature>
<name>A0AAV4E218_9GAST</name>
<comment type="caution">
    <text evidence="3">The sequence shown here is derived from an EMBL/GenBank/DDBJ whole genome shotgun (WGS) entry which is preliminary data.</text>
</comment>
<evidence type="ECO:0000313" key="4">
    <source>
        <dbReference type="Proteomes" id="UP000735302"/>
    </source>
</evidence>
<keyword evidence="2" id="KW-0812">Transmembrane</keyword>
<feature type="transmembrane region" description="Helical" evidence="2">
    <location>
        <begin position="157"/>
        <end position="178"/>
    </location>
</feature>
<gene>
    <name evidence="3" type="ORF">PoB_007663600</name>
</gene>
<feature type="transmembrane region" description="Helical" evidence="2">
    <location>
        <begin position="331"/>
        <end position="353"/>
    </location>
</feature>
<feature type="compositionally biased region" description="Basic residues" evidence="1">
    <location>
        <begin position="24"/>
        <end position="36"/>
    </location>
</feature>
<evidence type="ECO:0000313" key="3">
    <source>
        <dbReference type="EMBL" id="GFO50131.1"/>
    </source>
</evidence>